<dbReference type="KEGG" id="cthd:CDO33_18995"/>
<dbReference type="Pfam" id="PF19641">
    <property type="entry name" value="DUF6144"/>
    <property type="match status" value="1"/>
</dbReference>
<name>A0A2K2FJK5_9CLOT</name>
<dbReference type="RefSeq" id="WP_103080492.1">
    <property type="nucleotide sequence ID" value="NZ_CP021850.1"/>
</dbReference>
<reference evidence="1 2" key="1">
    <citation type="submission" date="2017-06" db="EMBL/GenBank/DDBJ databases">
        <title>Investigating the central metabolism of Clostridium thermosuccinogenes.</title>
        <authorList>
            <person name="Koendjbiharie J.G."/>
            <person name="van Kranenburg R."/>
        </authorList>
    </citation>
    <scope>NUCLEOTIDE SEQUENCE [LARGE SCALE GENOMIC DNA]</scope>
    <source>
        <strain evidence="1 2">DSM 5806</strain>
    </source>
</reference>
<keyword evidence="2" id="KW-1185">Reference proteome</keyword>
<evidence type="ECO:0000313" key="1">
    <source>
        <dbReference type="EMBL" id="PNU00877.1"/>
    </source>
</evidence>
<dbReference type="EMBL" id="NIOJ01000006">
    <property type="protein sequence ID" value="PNU00877.1"/>
    <property type="molecule type" value="Genomic_DNA"/>
</dbReference>
<evidence type="ECO:0000313" key="2">
    <source>
        <dbReference type="Proteomes" id="UP000236151"/>
    </source>
</evidence>
<comment type="caution">
    <text evidence="1">The sequence shown here is derived from an EMBL/GenBank/DDBJ whole genome shotgun (WGS) entry which is preliminary data.</text>
</comment>
<dbReference type="OrthoDB" id="5422831at2"/>
<sequence length="185" mass="20581">MANKVDRILESIKTITGTDSYNSIIADCGVLDSKATPNKQAKYVKKIIDKINETQGEEAVEKIMKPCGYQCISDSIIDKAKKLYEKSSSIDDFLQLLNGQHIGGGQLHTKDGKIIGIYNTCYCGLAKNAKGMSPVYCYCSTGWFERLFSSIFGDSVKVKKYKQFWMARISAYLKLVISANICVSK</sequence>
<proteinExistence type="predicted"/>
<dbReference type="InterPro" id="IPR046142">
    <property type="entry name" value="DUF6144"/>
</dbReference>
<organism evidence="1 2">
    <name type="scientific">Clostridium thermosuccinogenes</name>
    <dbReference type="NCBI Taxonomy" id="84032"/>
    <lineage>
        <taxon>Bacteria</taxon>
        <taxon>Bacillati</taxon>
        <taxon>Bacillota</taxon>
        <taxon>Clostridia</taxon>
        <taxon>Eubacteriales</taxon>
        <taxon>Clostridiaceae</taxon>
        <taxon>Clostridium</taxon>
    </lineage>
</organism>
<accession>A0A2K2FJK5</accession>
<gene>
    <name evidence="1" type="ORF">CDQ84_04310</name>
</gene>
<dbReference type="AlphaFoldDB" id="A0A2K2FJK5"/>
<dbReference type="Proteomes" id="UP000236151">
    <property type="component" value="Unassembled WGS sequence"/>
</dbReference>
<protein>
    <submittedName>
        <fullName evidence="1">Uncharacterized protein</fullName>
    </submittedName>
</protein>